<sequence length="302" mass="35131">MELQHLLGRLIHSPEIKEFLSHYHLPQNPNPEYDAYGNLFWVRVNNEEKTIRCLFTGYVRYAPAYGEPMGNYNKEKDQLILHEITIYPPVTPNGKIPEIALPFGLNIGDDKKTIEQKIGKKLTGKSLANDGGSFYEPFFDEFRLLLALDSKEQLCWLTLFKLELYEKERIHLKALLKSQNKNIDPNRIPEMQAFLSETPITQWRKRMAQGDDMFSEESITAVETALTEYVQTLCEAVQKKNATTVYNSMGKLVKKINKINDKYGLIETMEREELCEWLNTLIRKTGLELADNVDITDEYREW</sequence>
<evidence type="ECO:0000313" key="2">
    <source>
        <dbReference type="Proteomes" id="UP000197007"/>
    </source>
</evidence>
<dbReference type="Proteomes" id="UP000197007">
    <property type="component" value="Chromosome"/>
</dbReference>
<dbReference type="RefSeq" id="WP_088593930.1">
    <property type="nucleotide sequence ID" value="NZ_CP022022.1"/>
</dbReference>
<dbReference type="EMBL" id="CP022022">
    <property type="protein sequence ID" value="ASF42837.1"/>
    <property type="molecule type" value="Genomic_DNA"/>
</dbReference>
<keyword evidence="2" id="KW-1185">Reference proteome</keyword>
<dbReference type="AlphaFoldDB" id="A0A1Z4BNJ5"/>
<evidence type="ECO:0000313" key="1">
    <source>
        <dbReference type="EMBL" id="ASF42837.1"/>
    </source>
</evidence>
<proteinExistence type="predicted"/>
<reference evidence="2" key="1">
    <citation type="submission" date="2017-06" db="EMBL/GenBank/DDBJ databases">
        <title>Complete genome sequence of Capnocytophaga sp. KCOM 1579 (=ChDC OS43) isolated from a human refractory periapical abscess lesion.</title>
        <authorList>
            <person name="Kook J.-K."/>
            <person name="Park S.-N."/>
            <person name="Lim Y.K."/>
            <person name="Roh H."/>
        </authorList>
    </citation>
    <scope>NUCLEOTIDE SEQUENCE [LARGE SCALE GENOMIC DNA]</scope>
    <source>
        <strain evidence="2">ChDC OS43</strain>
    </source>
</reference>
<name>A0A1Z4BNJ5_9FLAO</name>
<dbReference type="KEGG" id="capn:CBG49_06975"/>
<gene>
    <name evidence="1" type="ORF">CBG49_06975</name>
</gene>
<accession>A0A1Z4BNJ5</accession>
<protein>
    <submittedName>
        <fullName evidence="1">Uncharacterized protein</fullName>
    </submittedName>
</protein>
<organism evidence="1 2">
    <name type="scientific">Capnocytophaga endodontalis</name>
    <dbReference type="NCBI Taxonomy" id="2708117"/>
    <lineage>
        <taxon>Bacteria</taxon>
        <taxon>Pseudomonadati</taxon>
        <taxon>Bacteroidota</taxon>
        <taxon>Flavobacteriia</taxon>
        <taxon>Flavobacteriales</taxon>
        <taxon>Flavobacteriaceae</taxon>
        <taxon>Capnocytophaga</taxon>
    </lineage>
</organism>